<comment type="caution">
    <text evidence="1">The sequence shown here is derived from an EMBL/GenBank/DDBJ whole genome shotgun (WGS) entry which is preliminary data.</text>
</comment>
<accession>N8P316</accession>
<dbReference type="RefSeq" id="WP_004650686.1">
    <property type="nucleotide sequence ID" value="NZ_KB849175.1"/>
</dbReference>
<sequence length="516" mass="59253">MDITESLKGIIKDSPTAPFLFIGSGFSRRYLGLEDWEGLLTRFGNNLPTGFVKYASESNDNLALAAQNMASAYSEYWWKLSQAKEISKSPKWYKHLTAPLRYDICEYLKNIPLDVKSLQAELKILTSEKTVIDGVITTNWDLLLENLFPTYKVYIGQSNLLFSNPQKIAEIYKIHGCSSDPKSLVLTQDDYDEFKNKNAYLASKLLSVFLEHPVFFMGYSLNDENIASILGSISEIMTTDEQREKIAKNLIFVNRSKEGEDSISETQLRFLDNKSIPITQVKTDDFSKVYLAFQGKERKIPAHILRIFREQFYEIVQGESPEKKLYCPTDIDEIIKSGGDVEFVAGFGVAQNSYLGKVGIKRIDLEMVLKDLLFDDLKIEPNDIIPCLSSLSYETTYLPIQKYFSKVDLAQHNLGENLIKFSKRDMKFFKGKVSKSYQKSFKKNKFESIKHILGANYADTGKVNYICLFTIENPSQSNILELKDYLTDKFKDFKDKTEFKNLLCIYDLLKYKKTPQ</sequence>
<name>N8P316_9GAMM</name>
<organism evidence="1 2">
    <name type="scientific">Acinetobacter bohemicus ANC 3994</name>
    <dbReference type="NCBI Taxonomy" id="1217715"/>
    <lineage>
        <taxon>Bacteria</taxon>
        <taxon>Pseudomonadati</taxon>
        <taxon>Pseudomonadota</taxon>
        <taxon>Gammaproteobacteria</taxon>
        <taxon>Moraxellales</taxon>
        <taxon>Moraxellaceae</taxon>
        <taxon>Acinetobacter</taxon>
    </lineage>
</organism>
<dbReference type="EMBL" id="APOH01000009">
    <property type="protein sequence ID" value="ENU20976.1"/>
    <property type="molecule type" value="Genomic_DNA"/>
</dbReference>
<dbReference type="AlphaFoldDB" id="N8P316"/>
<reference evidence="1 2" key="1">
    <citation type="submission" date="2013-02" db="EMBL/GenBank/DDBJ databases">
        <title>The Genome Sequence of Acinetobacter sp. ANC 3994.</title>
        <authorList>
            <consortium name="The Broad Institute Genome Sequencing Platform"/>
            <consortium name="The Broad Institute Genome Sequencing Center for Infectious Disease"/>
            <person name="Cerqueira G."/>
            <person name="Feldgarden M."/>
            <person name="Courvalin P."/>
            <person name="Perichon B."/>
            <person name="Grillot-Courvalin C."/>
            <person name="Clermont D."/>
            <person name="Rocha E."/>
            <person name="Yoon E.-J."/>
            <person name="Nemec A."/>
            <person name="Walker B."/>
            <person name="Young S.K."/>
            <person name="Zeng Q."/>
            <person name="Gargeya S."/>
            <person name="Fitzgerald M."/>
            <person name="Haas B."/>
            <person name="Abouelleil A."/>
            <person name="Alvarado L."/>
            <person name="Arachchi H.M."/>
            <person name="Berlin A.M."/>
            <person name="Chapman S.B."/>
            <person name="Dewar J."/>
            <person name="Goldberg J."/>
            <person name="Griggs A."/>
            <person name="Gujja S."/>
            <person name="Hansen M."/>
            <person name="Howarth C."/>
            <person name="Imamovic A."/>
            <person name="Larimer J."/>
            <person name="McCowan C."/>
            <person name="Murphy C."/>
            <person name="Neiman D."/>
            <person name="Pearson M."/>
            <person name="Priest M."/>
            <person name="Roberts A."/>
            <person name="Saif S."/>
            <person name="Shea T."/>
            <person name="Sisk P."/>
            <person name="Sykes S."/>
            <person name="Wortman J."/>
            <person name="Nusbaum C."/>
            <person name="Birren B."/>
        </authorList>
    </citation>
    <scope>NUCLEOTIDE SEQUENCE [LARGE SCALE GENOMIC DNA]</scope>
    <source>
        <strain evidence="1 2">ANC 3994</strain>
    </source>
</reference>
<evidence type="ECO:0000313" key="1">
    <source>
        <dbReference type="EMBL" id="ENU20976.1"/>
    </source>
</evidence>
<protein>
    <submittedName>
        <fullName evidence="1">Uncharacterized protein</fullName>
    </submittedName>
</protein>
<dbReference type="Pfam" id="PF13289">
    <property type="entry name" value="SIR2_2"/>
    <property type="match status" value="1"/>
</dbReference>
<dbReference type="OrthoDB" id="95129at2"/>
<dbReference type="eggNOG" id="COG0846">
    <property type="taxonomic scope" value="Bacteria"/>
</dbReference>
<dbReference type="PIRSF" id="PIRSF014677">
    <property type="entry name" value="UCP014677"/>
    <property type="match status" value="1"/>
</dbReference>
<dbReference type="InterPro" id="IPR011202">
    <property type="entry name" value="UCP014677"/>
</dbReference>
<dbReference type="HOGENOM" id="CLU_037616_1_0_6"/>
<proteinExistence type="predicted"/>
<dbReference type="Proteomes" id="UP000013086">
    <property type="component" value="Unassembled WGS sequence"/>
</dbReference>
<gene>
    <name evidence="1" type="ORF">F994_00440</name>
</gene>
<dbReference type="PATRIC" id="fig|1217715.3.peg.412"/>
<evidence type="ECO:0000313" key="2">
    <source>
        <dbReference type="Proteomes" id="UP000013086"/>
    </source>
</evidence>